<reference evidence="2" key="1">
    <citation type="submission" date="2023-06" db="EMBL/GenBank/DDBJ databases">
        <title>Genome-scale phylogeny and comparative genomics of the fungal order Sordariales.</title>
        <authorList>
            <consortium name="Lawrence Berkeley National Laboratory"/>
            <person name="Hensen N."/>
            <person name="Bonometti L."/>
            <person name="Westerberg I."/>
            <person name="Brannstrom I.O."/>
            <person name="Guillou S."/>
            <person name="Cros-Aarteil S."/>
            <person name="Calhoun S."/>
            <person name="Haridas S."/>
            <person name="Kuo A."/>
            <person name="Mondo S."/>
            <person name="Pangilinan J."/>
            <person name="Riley R."/>
            <person name="Labutti K."/>
            <person name="Andreopoulos B."/>
            <person name="Lipzen A."/>
            <person name="Chen C."/>
            <person name="Yanf M."/>
            <person name="Daum C."/>
            <person name="Ng V."/>
            <person name="Clum A."/>
            <person name="Steindorff A."/>
            <person name="Ohm R."/>
            <person name="Martin F."/>
            <person name="Silar P."/>
            <person name="Natvig D."/>
            <person name="Lalanne C."/>
            <person name="Gautier V."/>
            <person name="Ament-Velasquez S.L."/>
            <person name="Kruys A."/>
            <person name="Hutchinson M.I."/>
            <person name="Powell A.J."/>
            <person name="Barry K."/>
            <person name="Miller A.N."/>
            <person name="Grigoriev I.V."/>
            <person name="Debuchy R."/>
            <person name="Gladieux P."/>
            <person name="Thoren M.H."/>
            <person name="Johannesson H."/>
        </authorList>
    </citation>
    <scope>NUCLEOTIDE SEQUENCE</scope>
    <source>
        <strain evidence="2">SMH2532-1</strain>
    </source>
</reference>
<sequence length="549" mass="59658">MATIQRQDTFSNSPLLRKTPWPGIAAISGMVICLSASAVVIGVSHDDLVSSWGIQPAVLLAIFSASSNIVFNTALATGIAVRFWLCASRGAKLSQLHYIWDHGRVLGIGSALRAGPPARTVAVFALLANVMQFVGAPLLQRSSTQVLQYHQSTESLSINIAREIPSGWFGAKDARGRLTNFDRAYPIIQQWWHNTSVSTSHQPGYTCPGGTCTGYVPGAGFTYNCWITSSPLQLATNKTDNSTVFLVRLQVAQNQTSPYLRLSSWYTTDITPDCVGTLYKETCDITTATVSYPITIQNNTVHLRREDMNLTTSETGRGPGPRVISPYPSPGDILTLNPNITAPTSSGIGPLTALQSFATNRITDNATKTYLENANPPYSYYAGPFLLADIFHVTSPIDESKTDPLSRCRLDFRSPTEYVLATLYDFTFRSAIILGNSTSSTQTFETQRTVPMLVFRTDGRYLAAGLVVMVCGLVFVVMLMWGWWQLERPVTLSPLETASAMGAPIFQEAERGATINEILAKVWNIEFRLGGGGGGSPRVETGVVEVGKG</sequence>
<keyword evidence="1" id="KW-0812">Transmembrane</keyword>
<keyword evidence="1" id="KW-1133">Transmembrane helix</keyword>
<comment type="caution">
    <text evidence="2">The sequence shown here is derived from an EMBL/GenBank/DDBJ whole genome shotgun (WGS) entry which is preliminary data.</text>
</comment>
<feature type="transmembrane region" description="Helical" evidence="1">
    <location>
        <begin position="461"/>
        <end position="484"/>
    </location>
</feature>
<dbReference type="Pfam" id="PF11374">
    <property type="entry name" value="DUF3176"/>
    <property type="match status" value="1"/>
</dbReference>
<evidence type="ECO:0000256" key="1">
    <source>
        <dbReference type="SAM" id="Phobius"/>
    </source>
</evidence>
<keyword evidence="1" id="KW-0472">Membrane</keyword>
<dbReference type="EMBL" id="JAULSV010000006">
    <property type="protein sequence ID" value="KAK0641870.1"/>
    <property type="molecule type" value="Genomic_DNA"/>
</dbReference>
<name>A0AA40CKK0_9PEZI</name>
<dbReference type="PANTHER" id="PTHR37576">
    <property type="entry name" value="DEFECT AT LOW TEMPERATURE PROTEIN 1"/>
    <property type="match status" value="1"/>
</dbReference>
<proteinExistence type="predicted"/>
<keyword evidence="3" id="KW-1185">Reference proteome</keyword>
<evidence type="ECO:0000313" key="2">
    <source>
        <dbReference type="EMBL" id="KAK0641870.1"/>
    </source>
</evidence>
<organism evidence="2 3">
    <name type="scientific">Cercophora newfieldiana</name>
    <dbReference type="NCBI Taxonomy" id="92897"/>
    <lineage>
        <taxon>Eukaryota</taxon>
        <taxon>Fungi</taxon>
        <taxon>Dikarya</taxon>
        <taxon>Ascomycota</taxon>
        <taxon>Pezizomycotina</taxon>
        <taxon>Sordariomycetes</taxon>
        <taxon>Sordariomycetidae</taxon>
        <taxon>Sordariales</taxon>
        <taxon>Lasiosphaeriaceae</taxon>
        <taxon>Cercophora</taxon>
    </lineage>
</organism>
<accession>A0AA40CKK0</accession>
<dbReference type="PANTHER" id="PTHR37576:SF2">
    <property type="entry name" value="DEFECT AT LOW TEMPERATURE PROTEIN 1"/>
    <property type="match status" value="1"/>
</dbReference>
<gene>
    <name evidence="2" type="ORF">B0T16DRAFT_461894</name>
</gene>
<evidence type="ECO:0000313" key="3">
    <source>
        <dbReference type="Proteomes" id="UP001174936"/>
    </source>
</evidence>
<feature type="transmembrane region" description="Helical" evidence="1">
    <location>
        <begin position="21"/>
        <end position="45"/>
    </location>
</feature>
<protein>
    <submittedName>
        <fullName evidence="2">Uncharacterized protein</fullName>
    </submittedName>
</protein>
<feature type="transmembrane region" description="Helical" evidence="1">
    <location>
        <begin position="57"/>
        <end position="85"/>
    </location>
</feature>
<dbReference type="AlphaFoldDB" id="A0AA40CKK0"/>
<dbReference type="Proteomes" id="UP001174936">
    <property type="component" value="Unassembled WGS sequence"/>
</dbReference>
<dbReference type="InterPro" id="IPR021514">
    <property type="entry name" value="DUF3176"/>
</dbReference>